<evidence type="ECO:0000313" key="2">
    <source>
        <dbReference type="Proteomes" id="UP000315289"/>
    </source>
</evidence>
<proteinExistence type="predicted"/>
<gene>
    <name evidence="1" type="ORF">NARC_40132</name>
</gene>
<protein>
    <submittedName>
        <fullName evidence="1">Uncharacterized protein</fullName>
    </submittedName>
</protein>
<name>A0A557SX36_9ARCH</name>
<dbReference type="EMBL" id="VOAH01000004">
    <property type="protein sequence ID" value="TVP41169.1"/>
    <property type="molecule type" value="Genomic_DNA"/>
</dbReference>
<keyword evidence="2" id="KW-1185">Reference proteome</keyword>
<comment type="caution">
    <text evidence="1">The sequence shown here is derived from an EMBL/GenBank/DDBJ whole genome shotgun (WGS) entry which is preliminary data.</text>
</comment>
<accession>A0A557SX36</accession>
<dbReference type="AlphaFoldDB" id="A0A557SX36"/>
<sequence>MLKIKPFLARGTKIHSAFPLVRSMPESLEVKDREECGGK</sequence>
<evidence type="ECO:0000313" key="1">
    <source>
        <dbReference type="EMBL" id="TVP41169.1"/>
    </source>
</evidence>
<dbReference type="Proteomes" id="UP000315289">
    <property type="component" value="Unassembled WGS sequence"/>
</dbReference>
<organism evidence="1 2">
    <name type="scientific">Candidatus Nitrosocosmicus arcticus</name>
    <dbReference type="NCBI Taxonomy" id="2035267"/>
    <lineage>
        <taxon>Archaea</taxon>
        <taxon>Nitrososphaerota</taxon>
        <taxon>Nitrososphaeria</taxon>
        <taxon>Nitrososphaerales</taxon>
        <taxon>Nitrososphaeraceae</taxon>
        <taxon>Candidatus Nitrosocosmicus</taxon>
    </lineage>
</organism>
<reference evidence="1 2" key="1">
    <citation type="journal article" date="2019" name="Front. Microbiol.">
        <title>Ammonia Oxidation by the Arctic Terrestrial Thaumarchaeote Candidatus Nitrosocosmicus arcticus Is Stimulated by Increasing Temperatures.</title>
        <authorList>
            <person name="Alves R.J.E."/>
            <person name="Kerou M."/>
            <person name="Zappe A."/>
            <person name="Bittner R."/>
            <person name="Abby S.S."/>
            <person name="Schmidt H.A."/>
            <person name="Pfeifer K."/>
            <person name="Schleper C."/>
        </authorList>
    </citation>
    <scope>NUCLEOTIDE SEQUENCE [LARGE SCALE GENOMIC DNA]</scope>
    <source>
        <strain evidence="1 2">Kfb</strain>
    </source>
</reference>